<dbReference type="EMBL" id="BMGC01000001">
    <property type="protein sequence ID" value="GGB16385.1"/>
    <property type="molecule type" value="Genomic_DNA"/>
</dbReference>
<name>A0A916SVV5_9ACTN</name>
<organism evidence="1 2">
    <name type="scientific">Gordonia jinhuaensis</name>
    <dbReference type="NCBI Taxonomy" id="1517702"/>
    <lineage>
        <taxon>Bacteria</taxon>
        <taxon>Bacillati</taxon>
        <taxon>Actinomycetota</taxon>
        <taxon>Actinomycetes</taxon>
        <taxon>Mycobacteriales</taxon>
        <taxon>Gordoniaceae</taxon>
        <taxon>Gordonia</taxon>
    </lineage>
</organism>
<comment type="caution">
    <text evidence="1">The sequence shown here is derived from an EMBL/GenBank/DDBJ whole genome shotgun (WGS) entry which is preliminary data.</text>
</comment>
<evidence type="ECO:0000313" key="1">
    <source>
        <dbReference type="EMBL" id="GGB16385.1"/>
    </source>
</evidence>
<sequence>MARDTGFPDADAENDFSRLRRQAELSRLGAWLRRQPADVNTVLPFDDVVSALGRTGETYLGLQSVEISSIVGSVDRTRDFDRYFRPTSPHVRARWQRLAAAQRRGEAVPPVVLYRIGSMHFVVDGHHRVSIAIARHDKVIDAYVTEIHTRISPEGIRAPSDLVLKDHRRLFLSRVPLPQTQASAITVTDPFDYAEMAEAVEAWGFRLIQETGEFLTRAEVARRWFGEEFLPVVRMARRAGIGDENTSDAELYMWLASERYRLVRSHVWDEQIINELRERRDHRRRRRLP</sequence>
<accession>A0A916SVV5</accession>
<dbReference type="Proteomes" id="UP000621454">
    <property type="component" value="Unassembled WGS sequence"/>
</dbReference>
<dbReference type="SUPFAM" id="SSF110849">
    <property type="entry name" value="ParB/Sulfiredoxin"/>
    <property type="match status" value="1"/>
</dbReference>
<dbReference type="AlphaFoldDB" id="A0A916SVV5"/>
<reference evidence="1" key="1">
    <citation type="journal article" date="2014" name="Int. J. Syst. Evol. Microbiol.">
        <title>Complete genome sequence of Corynebacterium casei LMG S-19264T (=DSM 44701T), isolated from a smear-ripened cheese.</title>
        <authorList>
            <consortium name="US DOE Joint Genome Institute (JGI-PGF)"/>
            <person name="Walter F."/>
            <person name="Albersmeier A."/>
            <person name="Kalinowski J."/>
            <person name="Ruckert C."/>
        </authorList>
    </citation>
    <scope>NUCLEOTIDE SEQUENCE</scope>
    <source>
        <strain evidence="1">CGMCC 1.12827</strain>
    </source>
</reference>
<reference evidence="1" key="2">
    <citation type="submission" date="2020-09" db="EMBL/GenBank/DDBJ databases">
        <authorList>
            <person name="Sun Q."/>
            <person name="Zhou Y."/>
        </authorList>
    </citation>
    <scope>NUCLEOTIDE SEQUENCE</scope>
    <source>
        <strain evidence="1">CGMCC 1.12827</strain>
    </source>
</reference>
<dbReference type="RefSeq" id="WP_188584586.1">
    <property type="nucleotide sequence ID" value="NZ_BMGC01000001.1"/>
</dbReference>
<keyword evidence="2" id="KW-1185">Reference proteome</keyword>
<evidence type="ECO:0000313" key="2">
    <source>
        <dbReference type="Proteomes" id="UP000621454"/>
    </source>
</evidence>
<proteinExistence type="predicted"/>
<gene>
    <name evidence="1" type="ORF">GCM10011489_00590</name>
</gene>
<dbReference type="InterPro" id="IPR036086">
    <property type="entry name" value="ParB/Sulfiredoxin_sf"/>
</dbReference>
<protein>
    <submittedName>
        <fullName evidence="1">Chromosome partitioning protein ParB</fullName>
    </submittedName>
</protein>